<dbReference type="AlphaFoldDB" id="A0AAV6UJ95"/>
<keyword evidence="2" id="KW-0472">Membrane</keyword>
<gene>
    <name evidence="3" type="ORF">JTE90_029343</name>
</gene>
<reference evidence="3 4" key="1">
    <citation type="journal article" date="2022" name="Nat. Ecol. Evol.">
        <title>A masculinizing supergene underlies an exaggerated male reproductive morph in a spider.</title>
        <authorList>
            <person name="Hendrickx F."/>
            <person name="De Corte Z."/>
            <person name="Sonet G."/>
            <person name="Van Belleghem S.M."/>
            <person name="Kostlbacher S."/>
            <person name="Vangestel C."/>
        </authorList>
    </citation>
    <scope>NUCLEOTIDE SEQUENCE [LARGE SCALE GENOMIC DNA]</scope>
    <source>
        <strain evidence="3">W744_W776</strain>
    </source>
</reference>
<name>A0AAV6UJ95_9ARAC</name>
<evidence type="ECO:0000256" key="1">
    <source>
        <dbReference type="SAM" id="MobiDB-lite"/>
    </source>
</evidence>
<keyword evidence="4" id="KW-1185">Reference proteome</keyword>
<organism evidence="3 4">
    <name type="scientific">Oedothorax gibbosus</name>
    <dbReference type="NCBI Taxonomy" id="931172"/>
    <lineage>
        <taxon>Eukaryota</taxon>
        <taxon>Metazoa</taxon>
        <taxon>Ecdysozoa</taxon>
        <taxon>Arthropoda</taxon>
        <taxon>Chelicerata</taxon>
        <taxon>Arachnida</taxon>
        <taxon>Araneae</taxon>
        <taxon>Araneomorphae</taxon>
        <taxon>Entelegynae</taxon>
        <taxon>Araneoidea</taxon>
        <taxon>Linyphiidae</taxon>
        <taxon>Erigoninae</taxon>
        <taxon>Oedothorax</taxon>
    </lineage>
</organism>
<comment type="caution">
    <text evidence="3">The sequence shown here is derived from an EMBL/GenBank/DDBJ whole genome shotgun (WGS) entry which is preliminary data.</text>
</comment>
<accession>A0AAV6UJ95</accession>
<keyword evidence="2" id="KW-0812">Transmembrane</keyword>
<evidence type="ECO:0000313" key="3">
    <source>
        <dbReference type="EMBL" id="KAG8183763.1"/>
    </source>
</evidence>
<keyword evidence="2" id="KW-1133">Transmembrane helix</keyword>
<proteinExistence type="predicted"/>
<dbReference type="EMBL" id="JAFNEN010000407">
    <property type="protein sequence ID" value="KAG8183763.1"/>
    <property type="molecule type" value="Genomic_DNA"/>
</dbReference>
<protein>
    <submittedName>
        <fullName evidence="3">Uncharacterized protein</fullName>
    </submittedName>
</protein>
<feature type="transmembrane region" description="Helical" evidence="2">
    <location>
        <begin position="76"/>
        <end position="96"/>
    </location>
</feature>
<feature type="region of interest" description="Disordered" evidence="1">
    <location>
        <begin position="25"/>
        <end position="49"/>
    </location>
</feature>
<evidence type="ECO:0000256" key="2">
    <source>
        <dbReference type="SAM" id="Phobius"/>
    </source>
</evidence>
<sequence length="97" mass="10921">MLASETAAPDDDVYRVLIVMEDHPLDTEPGKGLGKGLGRKPPWGQGRRDASDKYIDINTILFTLKRRLIVKVVGKMMLFSIVSYGFQIIKLMMALIR</sequence>
<dbReference type="Proteomes" id="UP000827092">
    <property type="component" value="Unassembled WGS sequence"/>
</dbReference>
<evidence type="ECO:0000313" key="4">
    <source>
        <dbReference type="Proteomes" id="UP000827092"/>
    </source>
</evidence>